<evidence type="ECO:0000313" key="9">
    <source>
        <dbReference type="Proteomes" id="UP000580474"/>
    </source>
</evidence>
<dbReference type="RefSeq" id="WP_184483819.1">
    <property type="nucleotide sequence ID" value="NZ_JACHIV010000001.1"/>
</dbReference>
<evidence type="ECO:0000256" key="1">
    <source>
        <dbReference type="ARBA" id="ARBA00004141"/>
    </source>
</evidence>
<keyword evidence="4 6" id="KW-1133">Transmembrane helix</keyword>
<evidence type="ECO:0000256" key="2">
    <source>
        <dbReference type="ARBA" id="ARBA00009399"/>
    </source>
</evidence>
<sequence length="135" mass="14860">MTRVEPRPPRLPRPSRALVLYGIIGVSGVTLDYLVFLLLFNTVGLHEQLANAISTSIGIANNFALNAWLNFRTTDRLPLRFARFYSVGLAGMALTFLLLHLGSAVLGLNPNLVKAAAIPLVVVLQYLINKRWSFG</sequence>
<dbReference type="Pfam" id="PF04138">
    <property type="entry name" value="GtrA_DPMS_TM"/>
    <property type="match status" value="1"/>
</dbReference>
<feature type="transmembrane region" description="Helical" evidence="6">
    <location>
        <begin position="18"/>
        <end position="40"/>
    </location>
</feature>
<reference evidence="8 9" key="1">
    <citation type="submission" date="2020-08" db="EMBL/GenBank/DDBJ databases">
        <title>Sequencing the genomes of 1000 actinobacteria strains.</title>
        <authorList>
            <person name="Klenk H.-P."/>
        </authorList>
    </citation>
    <scope>NUCLEOTIDE SEQUENCE [LARGE SCALE GENOMIC DNA]</scope>
    <source>
        <strain evidence="8 9">DSM 45582</strain>
    </source>
</reference>
<dbReference type="InterPro" id="IPR007267">
    <property type="entry name" value="GtrA_DPMS_TM"/>
</dbReference>
<dbReference type="PANTHER" id="PTHR38459">
    <property type="entry name" value="PROPHAGE BACTOPRENOL-LINKED GLUCOSE TRANSLOCASE HOMOLOG"/>
    <property type="match status" value="1"/>
</dbReference>
<keyword evidence="5 6" id="KW-0472">Membrane</keyword>
<evidence type="ECO:0000256" key="6">
    <source>
        <dbReference type="SAM" id="Phobius"/>
    </source>
</evidence>
<evidence type="ECO:0000313" key="8">
    <source>
        <dbReference type="EMBL" id="MBB5072450.1"/>
    </source>
</evidence>
<evidence type="ECO:0000256" key="4">
    <source>
        <dbReference type="ARBA" id="ARBA00022989"/>
    </source>
</evidence>
<dbReference type="GO" id="GO:0000271">
    <property type="term" value="P:polysaccharide biosynthetic process"/>
    <property type="evidence" value="ECO:0007669"/>
    <property type="project" value="InterPro"/>
</dbReference>
<protein>
    <submittedName>
        <fullName evidence="8">Putative flippase GtrA</fullName>
    </submittedName>
</protein>
<dbReference type="PANTHER" id="PTHR38459:SF1">
    <property type="entry name" value="PROPHAGE BACTOPRENOL-LINKED GLUCOSE TRANSLOCASE HOMOLOG"/>
    <property type="match status" value="1"/>
</dbReference>
<comment type="similarity">
    <text evidence="2">Belongs to the GtrA family.</text>
</comment>
<dbReference type="GO" id="GO:0005886">
    <property type="term" value="C:plasma membrane"/>
    <property type="evidence" value="ECO:0007669"/>
    <property type="project" value="TreeGrafter"/>
</dbReference>
<accession>A0A840NKP5</accession>
<comment type="subcellular location">
    <subcellularLocation>
        <location evidence="1">Membrane</location>
        <topology evidence="1">Multi-pass membrane protein</topology>
    </subcellularLocation>
</comment>
<dbReference type="InterPro" id="IPR051401">
    <property type="entry name" value="GtrA_CellWall_Glycosyl"/>
</dbReference>
<dbReference type="EMBL" id="JACHIV010000001">
    <property type="protein sequence ID" value="MBB5072450.1"/>
    <property type="molecule type" value="Genomic_DNA"/>
</dbReference>
<feature type="transmembrane region" description="Helical" evidence="6">
    <location>
        <begin position="52"/>
        <end position="71"/>
    </location>
</feature>
<dbReference type="Proteomes" id="UP000580474">
    <property type="component" value="Unassembled WGS sequence"/>
</dbReference>
<evidence type="ECO:0000256" key="3">
    <source>
        <dbReference type="ARBA" id="ARBA00022692"/>
    </source>
</evidence>
<name>A0A840NKP5_9PSEU</name>
<feature type="transmembrane region" description="Helical" evidence="6">
    <location>
        <begin position="83"/>
        <end position="106"/>
    </location>
</feature>
<comment type="caution">
    <text evidence="8">The sequence shown here is derived from an EMBL/GenBank/DDBJ whole genome shotgun (WGS) entry which is preliminary data.</text>
</comment>
<keyword evidence="9" id="KW-1185">Reference proteome</keyword>
<organism evidence="8 9">
    <name type="scientific">Saccharopolyspora gloriosae</name>
    <dbReference type="NCBI Taxonomy" id="455344"/>
    <lineage>
        <taxon>Bacteria</taxon>
        <taxon>Bacillati</taxon>
        <taxon>Actinomycetota</taxon>
        <taxon>Actinomycetes</taxon>
        <taxon>Pseudonocardiales</taxon>
        <taxon>Pseudonocardiaceae</taxon>
        <taxon>Saccharopolyspora</taxon>
    </lineage>
</organism>
<evidence type="ECO:0000256" key="5">
    <source>
        <dbReference type="ARBA" id="ARBA00023136"/>
    </source>
</evidence>
<evidence type="ECO:0000259" key="7">
    <source>
        <dbReference type="Pfam" id="PF04138"/>
    </source>
</evidence>
<feature type="domain" description="GtrA/DPMS transmembrane" evidence="7">
    <location>
        <begin position="21"/>
        <end position="134"/>
    </location>
</feature>
<gene>
    <name evidence="8" type="ORF">BJ969_005538</name>
</gene>
<keyword evidence="3 6" id="KW-0812">Transmembrane</keyword>
<proteinExistence type="inferred from homology"/>
<dbReference type="AlphaFoldDB" id="A0A840NKP5"/>